<keyword evidence="2" id="KW-1185">Reference proteome</keyword>
<dbReference type="AlphaFoldDB" id="A0AAE1E7L7"/>
<evidence type="ECO:0000313" key="1">
    <source>
        <dbReference type="EMBL" id="KAK3796500.1"/>
    </source>
</evidence>
<proteinExistence type="predicted"/>
<organism evidence="1 2">
    <name type="scientific">Elysia crispata</name>
    <name type="common">lettuce slug</name>
    <dbReference type="NCBI Taxonomy" id="231223"/>
    <lineage>
        <taxon>Eukaryota</taxon>
        <taxon>Metazoa</taxon>
        <taxon>Spiralia</taxon>
        <taxon>Lophotrochozoa</taxon>
        <taxon>Mollusca</taxon>
        <taxon>Gastropoda</taxon>
        <taxon>Heterobranchia</taxon>
        <taxon>Euthyneura</taxon>
        <taxon>Panpulmonata</taxon>
        <taxon>Sacoglossa</taxon>
        <taxon>Placobranchoidea</taxon>
        <taxon>Plakobranchidae</taxon>
        <taxon>Elysia</taxon>
    </lineage>
</organism>
<comment type="caution">
    <text evidence="1">The sequence shown here is derived from an EMBL/GenBank/DDBJ whole genome shotgun (WGS) entry which is preliminary data.</text>
</comment>
<dbReference type="Proteomes" id="UP001283361">
    <property type="component" value="Unassembled WGS sequence"/>
</dbReference>
<sequence>MKVDVDFMVPDVVKTALFKPNQSSFNINFATINVVHTVSWSQWSTGHNHMESITPFSTSKAVSNQTQKIFKKVVSSDNPKYQSVFCGSRHILCCFDLEVCCPMRSLRTIDTRKSMSRSQDGSSTAWHWNMGEGGFSEINLHLQPKANLGVAQALRWLRLA</sequence>
<evidence type="ECO:0000313" key="2">
    <source>
        <dbReference type="Proteomes" id="UP001283361"/>
    </source>
</evidence>
<gene>
    <name evidence="1" type="ORF">RRG08_003220</name>
</gene>
<reference evidence="1" key="1">
    <citation type="journal article" date="2023" name="G3 (Bethesda)">
        <title>A reference genome for the long-term kleptoplast-retaining sea slug Elysia crispata morphotype clarki.</title>
        <authorList>
            <person name="Eastman K.E."/>
            <person name="Pendleton A.L."/>
            <person name="Shaikh M.A."/>
            <person name="Suttiyut T."/>
            <person name="Ogas R."/>
            <person name="Tomko P."/>
            <person name="Gavelis G."/>
            <person name="Widhalm J.R."/>
            <person name="Wisecaver J.H."/>
        </authorList>
    </citation>
    <scope>NUCLEOTIDE SEQUENCE</scope>
    <source>
        <strain evidence="1">ECLA1</strain>
    </source>
</reference>
<protein>
    <submittedName>
        <fullName evidence="1">Uncharacterized protein</fullName>
    </submittedName>
</protein>
<accession>A0AAE1E7L7</accession>
<dbReference type="EMBL" id="JAWDGP010000875">
    <property type="protein sequence ID" value="KAK3796500.1"/>
    <property type="molecule type" value="Genomic_DNA"/>
</dbReference>
<name>A0AAE1E7L7_9GAST</name>